<dbReference type="CDD" id="cd08824">
    <property type="entry name" value="LOTUS"/>
    <property type="match status" value="3"/>
</dbReference>
<dbReference type="InterPro" id="IPR052957">
    <property type="entry name" value="Auxin_embryo_med"/>
</dbReference>
<proteinExistence type="predicted"/>
<dbReference type="Pfam" id="PF12872">
    <property type="entry name" value="OST-HTH"/>
    <property type="match status" value="3"/>
</dbReference>
<dbReference type="InterPro" id="IPR024975">
    <property type="entry name" value="NOV_C"/>
</dbReference>
<gene>
    <name evidence="3" type="ORF">chiPu_0017434</name>
</gene>
<evidence type="ECO:0000313" key="4">
    <source>
        <dbReference type="Proteomes" id="UP000287033"/>
    </source>
</evidence>
<sequence length="2918" mass="331362">MEVDKMDLLQQQIIGLCHAHPEGFPLSQLSSLYQQMYKTPFKLSDYGFHSTSGLLEHMKDVVQLDYDGRKVIIKSASGKGSAECSCPSSSMLEKLPLVNLSYNQMRIPNQHQVNKEARLKDELMRLFCCYPEGITLHKLQKLYKRQYKKHLNAADYKFPTVQAMLESMNDILCLIPTNKGFTIKTKSRKYTRKMQERILQIPETSFGSSETQTLIQGETKRDCKPGNKPSLAQPPLQQKVPTGNDLLVLQEEILNLIKDKSKGIPVRRIRKAYKTAYERPLNIDSGSLQRALKLMKNKLFVQHSGTYALVFENELAAVKLMEKLRAEILDLLRTEPNGIPEAKLCEMYNKKNRCNLRTKSYGFGSISELIRSMADVVDIVRTSGKNIIKLKPAQPSGVIKTEDNKGSNPVPAPLPSMEIINRNFASQCIYPHGKNNDCRCWKPDSGLEDPHAQLPQAPGAMYGQNITPMSGMFYSAPLNRFPLPQVATFGFTERQTVSPALSTSSSDDDPEKSGGCAKPKSCQTEETSRKCYAPATAINPRQVQNTTAQPTEPYTLNQKMTASVNPGSRSASPALTTVSSDDFPALDTKVSKEELKKLKEEELRKMRSKDQFTQNYHRYVREEHRSVMQLADTLTSEPVMYHRNRNIDVEEVNQQTEEFIRALAADREQVTEKKVLDRVCRHFRVQNMKDIGIWSPVRQLSAVQELRQTQREVTIFIEAFETMRSVCTLYELNQCLGALKNKPNFEDLRLGPLCKQPLVHRLFKVPESLKDEDIFEIETVDILQSIRAYRKSSKAQRIDLADFIKYLADQYDCDSPYALGIRITSIGLLISTLGKVSSTERTAIDKAKNRVQKEIEEEVDNRFNKVKKNLMDPFGGPQLYSTSGSLDLRKQYVSMTAADAILQVFINAKEVFSNRMTKHVQDFLIKIGEDRLARALFQLAICCGSLEVPEDLVAKEKTNKTAVNRGRDNETPLPSEGSVREYLEKSLSTVTGYLNLVYLCKLEKRLVDHFKLKGFVDMGHGTYLEYLLKHSQLLEETAGGSLFLYPQDTGMCGFRPSHQDVHEFIRQCGTLGDSMFPAIEVALCKQFRVRAIKELGYRTVSSIVKMVQHQTKSHTEHNNLQSMVLYETALFFEEFSHSNSSSVGLLGDLSQEQALSCLLNAPLLEDLAEWSQWETIFEAQHGSLKDFIERHCGKKAAHLSLESSAVLNDLVAIEIKPGVLLRLTTETNAELFARAVTLHDPVGTAGHLVSIVVADGLRNAPLALLANHVETALAACGGLEANVLKTEGLTSHLSTNFILDCLIRIPVRLCKLLLQKIFLEPFSRVIGQSESKELLLQAARSSSRYLNRLHELGILLGITEWMKDYQIKLDPAKLSKLTSKATKAVDSVLVSSGSSLAGLSETEDSDVAKSESNSECKSASISSDDEVDQESEKFVLADEVSDQPPSDEKVSDHSSDIMTINSAAPASSDVTNKEQCSAGIANEEESVCRNIIESIRKNEFGIGIELNDEGKKLMEVHQNRLGRSLERLSTELYSKDTHFVLELIQNADDNSYPPSSDGSPSLLFVVEKECIILLNNECGFQEKHIRAICDVGCSTKGKHEYGYIVLPLKSQNQQAQNLFHDIDPSLLLFLHRLRSITVINKVKAQDLWVSRQDFNNNILEVKHKTGTDRWLVIKKILDARKIKDNVELTELALAFKLNTEKQKLAVRCLPEKQPVFAFLPLRSFGFRFIIQGDFDIPSSREDIDRDSLWNQWLRCEIPQLLLEAMETFKNHPNFKGLEGLCHFLQFLPLPDEILDFFQPVAGQIIQLLKAQTCLPTIEDKDGKTEYRLPSQTAITHDALLREVITPELLQKHLNLAYLNPVLQSALNPALVSALGIHKLSSADIIAITKAIAKELTQTNSAFDDDDMKKIAKLLVCNYRSLDQEYGNTEQLLDDLKSVPIIPLADGRMVSLKGQAIFFPLYDEENEQFVNRVQGIQELYRDLKTIHPNVLTCLDNLGNSQIRKLLEGMDVYYLKPDKVMFEYILPTLKEQKWKEKSQGVVVSYSIFLKMHCQDNELQQFRPYIPVLTNKGFVCPAHVNVNFTCNYKNAINLPVDLPGVDWVLLDSCYLRTDNDSEGWRMYFSSLGVQDLFVFQKKKRTFTKQELVSSPWAQICELWPSTADNTYIVEDYVCEELHTLLTTEVLSDQMKFQQRINLLKLFDRNWDSGCRLSQYCTARLLNSQDKILKNEIHSSFAMYLATLSWLPTDSPAEDGAGFCTAYLRPSEVYLRSNNLMELLANRVSYVSCDLLEKSTFAAFTGIKTSISVDMMINHFKSWCVKTPTNVEKIPAMKHYVSLLVLICSKVSFPSSDILQDVSVIYAVLAEKCKIYDNDDNWELQYPYCQTLKGMLKDEKVFPAKDNRWVSLASSPMIPDNKQLERIFKAHSLCLLNLPAAERNLPNSKTKRKQEFRFNEDDRNLFFEICGVKPLSSCITVEAQTENYVLCPKVQNFIHSLVPFIQRWLFHHDDFSHIYEDLQSGNVAARLKSMIFIQVNKLYLHYKLTLPDDSIVYENENIVCHLKGSKEFYIQKDHITSRIDICREFVKFFSDERRGLQKELEHFLQSLISYFEDEPALQKFLQKEGVEELPEDEEKWEVPKALEIRPEPPRLPGDQHRTLSTSTKATGEPPHHQELQNSQSQHVPKECTDPASISEWKTDSNQSKPPCRESTANQTPGQPPVTTSDHTSQQPVVSVTKNNHFSGADMNTPCPPIPLDVPVWTKQLPHEDVLEELLIHGMMEKPQTVVFNEDKVENYAIGEWGERLVHAFLIHWKESDSQHKPRDIMWANENGESGLPYDFKVIFTSMNDEQVETFIEVKSTIKAEKNFVQLSAQEVDLALKVKDRYHLYRVYKAGDSQNVQLCRIKNLAQCLHAKQLELFLFV</sequence>
<accession>A0A401RFY6</accession>
<protein>
    <recommendedName>
        <fullName evidence="2">HTH OST-type domain-containing protein</fullName>
    </recommendedName>
</protein>
<feature type="domain" description="HTH OST-type" evidence="2">
    <location>
        <begin position="5"/>
        <end position="78"/>
    </location>
</feature>
<dbReference type="InterPro" id="IPR025605">
    <property type="entry name" value="OST-HTH/LOTUS_dom"/>
</dbReference>
<reference evidence="3 4" key="1">
    <citation type="journal article" date="2018" name="Nat. Ecol. Evol.">
        <title>Shark genomes provide insights into elasmobranch evolution and the origin of vertebrates.</title>
        <authorList>
            <person name="Hara Y"/>
            <person name="Yamaguchi K"/>
            <person name="Onimaru K"/>
            <person name="Kadota M"/>
            <person name="Koyanagi M"/>
            <person name="Keeley SD"/>
            <person name="Tatsumi K"/>
            <person name="Tanaka K"/>
            <person name="Motone F"/>
            <person name="Kageyama Y"/>
            <person name="Nozu R"/>
            <person name="Adachi N"/>
            <person name="Nishimura O"/>
            <person name="Nakagawa R"/>
            <person name="Tanegashima C"/>
            <person name="Kiyatake I"/>
            <person name="Matsumoto R"/>
            <person name="Murakumo K"/>
            <person name="Nishida K"/>
            <person name="Terakita A"/>
            <person name="Kuratani S"/>
            <person name="Sato K"/>
            <person name="Hyodo S Kuraku.S."/>
        </authorList>
    </citation>
    <scope>NUCLEOTIDE SEQUENCE [LARGE SCALE GENOMIC DNA]</scope>
</reference>
<evidence type="ECO:0000256" key="1">
    <source>
        <dbReference type="SAM" id="MobiDB-lite"/>
    </source>
</evidence>
<feature type="compositionally biased region" description="Polar residues" evidence="1">
    <location>
        <begin position="206"/>
        <end position="216"/>
    </location>
</feature>
<dbReference type="OrthoDB" id="1262810at2759"/>
<feature type="region of interest" description="Disordered" evidence="1">
    <location>
        <begin position="206"/>
        <end position="238"/>
    </location>
</feature>
<dbReference type="PANTHER" id="PTHR32387">
    <property type="entry name" value="WU:FJ29H11"/>
    <property type="match status" value="1"/>
</dbReference>
<dbReference type="InterPro" id="IPR041966">
    <property type="entry name" value="LOTUS-like"/>
</dbReference>
<feature type="domain" description="HTH OST-type" evidence="2">
    <location>
        <begin position="115"/>
        <end position="189"/>
    </location>
</feature>
<feature type="region of interest" description="Disordered" evidence="1">
    <location>
        <begin position="1398"/>
        <end position="1454"/>
    </location>
</feature>
<dbReference type="PROSITE" id="PS51644">
    <property type="entry name" value="HTH_OST"/>
    <property type="match status" value="3"/>
</dbReference>
<dbReference type="STRING" id="137246.A0A401RFY6"/>
<feature type="domain" description="HTH OST-type" evidence="2">
    <location>
        <begin position="320"/>
        <end position="394"/>
    </location>
</feature>
<feature type="region of interest" description="Disordered" evidence="1">
    <location>
        <begin position="497"/>
        <end position="521"/>
    </location>
</feature>
<keyword evidence="4" id="KW-1185">Reference proteome</keyword>
<feature type="compositionally biased region" description="Basic and acidic residues" evidence="1">
    <location>
        <begin position="2632"/>
        <end position="2653"/>
    </location>
</feature>
<dbReference type="InterPro" id="IPR036890">
    <property type="entry name" value="HATPase_C_sf"/>
</dbReference>
<dbReference type="EMBL" id="BEZZ01001286">
    <property type="protein sequence ID" value="GCC17061.1"/>
    <property type="molecule type" value="Genomic_DNA"/>
</dbReference>
<organism evidence="3 4">
    <name type="scientific">Chiloscyllium punctatum</name>
    <name type="common">Brownbanded bambooshark</name>
    <name type="synonym">Hemiscyllium punctatum</name>
    <dbReference type="NCBI Taxonomy" id="137246"/>
    <lineage>
        <taxon>Eukaryota</taxon>
        <taxon>Metazoa</taxon>
        <taxon>Chordata</taxon>
        <taxon>Craniata</taxon>
        <taxon>Vertebrata</taxon>
        <taxon>Chondrichthyes</taxon>
        <taxon>Elasmobranchii</taxon>
        <taxon>Galeomorphii</taxon>
        <taxon>Galeoidea</taxon>
        <taxon>Orectolobiformes</taxon>
        <taxon>Hemiscylliidae</taxon>
        <taxon>Chiloscyllium</taxon>
    </lineage>
</organism>
<dbReference type="Gene3D" id="3.30.420.610">
    <property type="entry name" value="LOTUS domain-like"/>
    <property type="match status" value="3"/>
</dbReference>
<evidence type="ECO:0000313" key="3">
    <source>
        <dbReference type="EMBL" id="GCC17061.1"/>
    </source>
</evidence>
<dbReference type="Pfam" id="PF13020">
    <property type="entry name" value="NOV_C"/>
    <property type="match status" value="1"/>
</dbReference>
<feature type="region of interest" description="Disordered" evidence="1">
    <location>
        <begin position="2624"/>
        <end position="2727"/>
    </location>
</feature>
<dbReference type="Proteomes" id="UP000287033">
    <property type="component" value="Unassembled WGS sequence"/>
</dbReference>
<dbReference type="PANTHER" id="PTHR32387:SF0">
    <property type="entry name" value="PROTEIN NO VEIN"/>
    <property type="match status" value="1"/>
</dbReference>
<dbReference type="OMA" id="PLEVHVN"/>
<dbReference type="SUPFAM" id="SSF55874">
    <property type="entry name" value="ATPase domain of HSP90 chaperone/DNA topoisomerase II/histidine kinase"/>
    <property type="match status" value="1"/>
</dbReference>
<comment type="caution">
    <text evidence="3">The sequence shown here is derived from an EMBL/GenBank/DDBJ whole genome shotgun (WGS) entry which is preliminary data.</text>
</comment>
<feature type="compositionally biased region" description="Polar residues" evidence="1">
    <location>
        <begin position="2695"/>
        <end position="2727"/>
    </location>
</feature>
<evidence type="ECO:0000259" key="2">
    <source>
        <dbReference type="PROSITE" id="PS51644"/>
    </source>
</evidence>
<name>A0A401RFY6_CHIPU</name>